<evidence type="ECO:0000256" key="6">
    <source>
        <dbReference type="ARBA" id="ARBA00022777"/>
    </source>
</evidence>
<keyword evidence="11" id="KW-0472">Membrane</keyword>
<dbReference type="EMBL" id="BMHA01000011">
    <property type="protein sequence ID" value="GGI08392.1"/>
    <property type="molecule type" value="Genomic_DNA"/>
</dbReference>
<dbReference type="InterPro" id="IPR003594">
    <property type="entry name" value="HATPase_dom"/>
</dbReference>
<accession>A0A8J3AA96</accession>
<keyword evidence="5" id="KW-0547">Nucleotide-binding</keyword>
<dbReference type="PROSITE" id="PS50109">
    <property type="entry name" value="HIS_KIN"/>
    <property type="match status" value="1"/>
</dbReference>
<dbReference type="CDD" id="cd16917">
    <property type="entry name" value="HATPase_UhpB-NarQ-NarX-like"/>
    <property type="match status" value="1"/>
</dbReference>
<gene>
    <name evidence="13" type="ORF">GCM10011354_28860</name>
</gene>
<dbReference type="RefSeq" id="WP_205745232.1">
    <property type="nucleotide sequence ID" value="NZ_BMHA01000011.1"/>
</dbReference>
<reference evidence="13" key="2">
    <citation type="submission" date="2020-09" db="EMBL/GenBank/DDBJ databases">
        <authorList>
            <person name="Sun Q."/>
            <person name="Zhou Y."/>
        </authorList>
    </citation>
    <scope>NUCLEOTIDE SEQUENCE</scope>
    <source>
        <strain evidence="13">CGMCC 1.14988</strain>
    </source>
</reference>
<name>A0A8J3AA96_9ACTN</name>
<evidence type="ECO:0000256" key="4">
    <source>
        <dbReference type="ARBA" id="ARBA00022679"/>
    </source>
</evidence>
<dbReference type="InterPro" id="IPR036890">
    <property type="entry name" value="HATPase_C_sf"/>
</dbReference>
<organism evidence="13 14">
    <name type="scientific">Egicoccus halophilus</name>
    <dbReference type="NCBI Taxonomy" id="1670830"/>
    <lineage>
        <taxon>Bacteria</taxon>
        <taxon>Bacillati</taxon>
        <taxon>Actinomycetota</taxon>
        <taxon>Nitriliruptoria</taxon>
        <taxon>Egicoccales</taxon>
        <taxon>Egicoccaceae</taxon>
        <taxon>Egicoccus</taxon>
    </lineage>
</organism>
<sequence>MLVPTLRSMRAFEHLRRRVEAHPFVVDLVSSVLLAVVLAVVSVDVSSFTQAPAPAWALALTLPLAWRRVRPVPSAVAVFGVGLVQVLVGPFLVLPADLVVLVALYSVTRYGPRWAGRVAMGSVVAGAGLLGVRAIFEFGLGEGVSAGTPAGFFIVVSGLATWSFALLRRSREETLVALRDRADRLERERDQQRQLAAADERARIAREMHDVVAHSLSIVIAQADGGRYAAQHDADAAVRALGTISDTGRAALADMRRILGVLRAGPEGHGARSAEVPGVLAGGRSADGARPELAPQPAAGELEPLVEQVRATGVDVSLVRVGDARPLPPGMGLTVYRICQEALTNVLKHAGPDPDVTVVQQWRPDALVLEVTDDGRGAASAVDDDGAGQGLLGMRERAALFGGTLAAGPRPGGGFRVRAELPLPTAERSEAGPPLPATSPTTQELT</sequence>
<dbReference type="GO" id="GO:0000155">
    <property type="term" value="F:phosphorelay sensor kinase activity"/>
    <property type="evidence" value="ECO:0007669"/>
    <property type="project" value="InterPro"/>
</dbReference>
<keyword evidence="14" id="KW-1185">Reference proteome</keyword>
<dbReference type="InterPro" id="IPR011712">
    <property type="entry name" value="Sig_transdc_His_kin_sub3_dim/P"/>
</dbReference>
<evidence type="ECO:0000256" key="10">
    <source>
        <dbReference type="SAM" id="MobiDB-lite"/>
    </source>
</evidence>
<dbReference type="Pfam" id="PF02518">
    <property type="entry name" value="HATPase_c"/>
    <property type="match status" value="1"/>
</dbReference>
<keyword evidence="4" id="KW-0808">Transferase</keyword>
<evidence type="ECO:0000256" key="3">
    <source>
        <dbReference type="ARBA" id="ARBA00022553"/>
    </source>
</evidence>
<dbReference type="InterPro" id="IPR005467">
    <property type="entry name" value="His_kinase_dom"/>
</dbReference>
<comment type="catalytic activity">
    <reaction evidence="1">
        <text>ATP + protein L-histidine = ADP + protein N-phospho-L-histidine.</text>
        <dbReference type="EC" id="2.7.13.3"/>
    </reaction>
</comment>
<dbReference type="SUPFAM" id="SSF55874">
    <property type="entry name" value="ATPase domain of HSP90 chaperone/DNA topoisomerase II/histidine kinase"/>
    <property type="match status" value="1"/>
</dbReference>
<reference evidence="13" key="1">
    <citation type="journal article" date="2014" name="Int. J. Syst. Evol. Microbiol.">
        <title>Complete genome sequence of Corynebacterium casei LMG S-19264T (=DSM 44701T), isolated from a smear-ripened cheese.</title>
        <authorList>
            <consortium name="US DOE Joint Genome Institute (JGI-PGF)"/>
            <person name="Walter F."/>
            <person name="Albersmeier A."/>
            <person name="Kalinowski J."/>
            <person name="Ruckert C."/>
        </authorList>
    </citation>
    <scope>NUCLEOTIDE SEQUENCE</scope>
    <source>
        <strain evidence="13">CGMCC 1.14988</strain>
    </source>
</reference>
<keyword evidence="11" id="KW-1133">Transmembrane helix</keyword>
<dbReference type="InterPro" id="IPR055558">
    <property type="entry name" value="DUF7134"/>
</dbReference>
<evidence type="ECO:0000256" key="2">
    <source>
        <dbReference type="ARBA" id="ARBA00012438"/>
    </source>
</evidence>
<dbReference type="AlphaFoldDB" id="A0A8J3AA96"/>
<dbReference type="EC" id="2.7.13.3" evidence="2"/>
<dbReference type="PANTHER" id="PTHR24421">
    <property type="entry name" value="NITRATE/NITRITE SENSOR PROTEIN NARX-RELATED"/>
    <property type="match status" value="1"/>
</dbReference>
<evidence type="ECO:0000259" key="12">
    <source>
        <dbReference type="PROSITE" id="PS50109"/>
    </source>
</evidence>
<proteinExistence type="predicted"/>
<dbReference type="Gene3D" id="3.30.565.10">
    <property type="entry name" value="Histidine kinase-like ATPase, C-terminal domain"/>
    <property type="match status" value="1"/>
</dbReference>
<dbReference type="Pfam" id="PF23539">
    <property type="entry name" value="DUF7134"/>
    <property type="match status" value="1"/>
</dbReference>
<protein>
    <recommendedName>
        <fullName evidence="2">histidine kinase</fullName>
        <ecNumber evidence="2">2.7.13.3</ecNumber>
    </recommendedName>
</protein>
<dbReference type="Gene3D" id="1.20.5.1930">
    <property type="match status" value="1"/>
</dbReference>
<evidence type="ECO:0000256" key="9">
    <source>
        <dbReference type="SAM" id="Coils"/>
    </source>
</evidence>
<feature type="region of interest" description="Disordered" evidence="10">
    <location>
        <begin position="409"/>
        <end position="446"/>
    </location>
</feature>
<evidence type="ECO:0000256" key="1">
    <source>
        <dbReference type="ARBA" id="ARBA00000085"/>
    </source>
</evidence>
<keyword evidence="11" id="KW-0812">Transmembrane</keyword>
<dbReference type="InterPro" id="IPR050482">
    <property type="entry name" value="Sensor_HK_TwoCompSys"/>
</dbReference>
<dbReference type="GO" id="GO:0046983">
    <property type="term" value="F:protein dimerization activity"/>
    <property type="evidence" value="ECO:0007669"/>
    <property type="project" value="InterPro"/>
</dbReference>
<keyword evidence="6" id="KW-0418">Kinase</keyword>
<dbReference type="GO" id="GO:0005524">
    <property type="term" value="F:ATP binding"/>
    <property type="evidence" value="ECO:0007669"/>
    <property type="project" value="UniProtKB-KW"/>
</dbReference>
<evidence type="ECO:0000256" key="5">
    <source>
        <dbReference type="ARBA" id="ARBA00022741"/>
    </source>
</evidence>
<dbReference type="Pfam" id="PF07730">
    <property type="entry name" value="HisKA_3"/>
    <property type="match status" value="1"/>
</dbReference>
<keyword evidence="3" id="KW-0597">Phosphoprotein</keyword>
<feature type="domain" description="Histidine kinase" evidence="12">
    <location>
        <begin position="335"/>
        <end position="425"/>
    </location>
</feature>
<keyword evidence="9" id="KW-0175">Coiled coil</keyword>
<dbReference type="PANTHER" id="PTHR24421:SF10">
    <property type="entry name" value="NITRATE_NITRITE SENSOR PROTEIN NARQ"/>
    <property type="match status" value="1"/>
</dbReference>
<keyword evidence="8" id="KW-0902">Two-component regulatory system</keyword>
<evidence type="ECO:0000256" key="7">
    <source>
        <dbReference type="ARBA" id="ARBA00022840"/>
    </source>
</evidence>
<comment type="caution">
    <text evidence="13">The sequence shown here is derived from an EMBL/GenBank/DDBJ whole genome shotgun (WGS) entry which is preliminary data.</text>
</comment>
<dbReference type="SMART" id="SM00387">
    <property type="entry name" value="HATPase_c"/>
    <property type="match status" value="1"/>
</dbReference>
<evidence type="ECO:0000313" key="13">
    <source>
        <dbReference type="EMBL" id="GGI08392.1"/>
    </source>
</evidence>
<dbReference type="GO" id="GO:0016020">
    <property type="term" value="C:membrane"/>
    <property type="evidence" value="ECO:0007669"/>
    <property type="project" value="InterPro"/>
</dbReference>
<evidence type="ECO:0000313" key="14">
    <source>
        <dbReference type="Proteomes" id="UP000650511"/>
    </source>
</evidence>
<evidence type="ECO:0000256" key="8">
    <source>
        <dbReference type="ARBA" id="ARBA00023012"/>
    </source>
</evidence>
<keyword evidence="7" id="KW-0067">ATP-binding</keyword>
<feature type="transmembrane region" description="Helical" evidence="11">
    <location>
        <begin position="75"/>
        <end position="106"/>
    </location>
</feature>
<dbReference type="Proteomes" id="UP000650511">
    <property type="component" value="Unassembled WGS sequence"/>
</dbReference>
<feature type="transmembrane region" description="Helical" evidence="11">
    <location>
        <begin position="118"/>
        <end position="136"/>
    </location>
</feature>
<feature type="coiled-coil region" evidence="9">
    <location>
        <begin position="168"/>
        <end position="202"/>
    </location>
</feature>
<feature type="transmembrane region" description="Helical" evidence="11">
    <location>
        <begin position="148"/>
        <end position="167"/>
    </location>
</feature>
<evidence type="ECO:0000256" key="11">
    <source>
        <dbReference type="SAM" id="Phobius"/>
    </source>
</evidence>